<feature type="coiled-coil region" evidence="1">
    <location>
        <begin position="435"/>
        <end position="497"/>
    </location>
</feature>
<dbReference type="SUPFAM" id="SSF46934">
    <property type="entry name" value="UBA-like"/>
    <property type="match status" value="1"/>
</dbReference>
<evidence type="ECO:0000256" key="2">
    <source>
        <dbReference type="SAM" id="MobiDB-lite"/>
    </source>
</evidence>
<accession>A0A6G1CE25</accession>
<evidence type="ECO:0000259" key="3">
    <source>
        <dbReference type="PROSITE" id="PS50033"/>
    </source>
</evidence>
<dbReference type="GO" id="GO:0043130">
    <property type="term" value="F:ubiquitin binding"/>
    <property type="evidence" value="ECO:0007669"/>
    <property type="project" value="TreeGrafter"/>
</dbReference>
<sequence length="557" mass="61077">MVRPTQDAIDTFVSITGADEAVAARKLEEHHGDLNEAVNAYFNEGDRTSTRANQNPIPAGHEDMMELDEPFGPIPTFRMPLGNPFSLLDQGFLERAAAASPAVFGGGPQVTHPREVRQIDIEVKDNNPQTGSSGHGPVIEDVTGHESSHGSEIRGTVVIDEDDDDNLPSAQDPHLPSNTSSSNYSVPSAPPMVASSDYNNEIEEEMVRAAIEASKRDADGLTNGLSSGERENASRGRDDDEIARAVSMSLETAELERVLRQEGVHVADNSDLSDREDIEGATGTVERQGPTSGKVGTSDQSVNEENFQEDIEDVEEQSLVRQRSRHVPSGNAQSTEALQRANSHPSSPPPHDIQNNHQFNGVYPSEEWGGISSEEHDEAVMLEAAMFGGIPGGAAYPFSLLSHRNSSHHPTVVRPPSPTLTAQRLLREQQDDEYLASLQADREKELRAEQEAELRRLEAAAEREAAIAKQKQEEEENRRKQLEEEELESKLAAKQASLPKEPLPGDEGAITVVVRMPDGCRQGRRFLKSDNLQVLFDFIDISRTFKPGTYRLIVRDG</sequence>
<dbReference type="Gene3D" id="1.10.8.10">
    <property type="entry name" value="DNA helicase RuvA subunit, C-terminal domain"/>
    <property type="match status" value="1"/>
</dbReference>
<evidence type="ECO:0000313" key="4">
    <source>
        <dbReference type="EMBL" id="KAF0898301.1"/>
    </source>
</evidence>
<feature type="compositionally biased region" description="Low complexity" evidence="2">
    <location>
        <begin position="176"/>
        <end position="195"/>
    </location>
</feature>
<dbReference type="InterPro" id="IPR001012">
    <property type="entry name" value="UBX_dom"/>
</dbReference>
<organism evidence="4 5">
    <name type="scientific">Oryza meyeriana var. granulata</name>
    <dbReference type="NCBI Taxonomy" id="110450"/>
    <lineage>
        <taxon>Eukaryota</taxon>
        <taxon>Viridiplantae</taxon>
        <taxon>Streptophyta</taxon>
        <taxon>Embryophyta</taxon>
        <taxon>Tracheophyta</taxon>
        <taxon>Spermatophyta</taxon>
        <taxon>Magnoliopsida</taxon>
        <taxon>Liliopsida</taxon>
        <taxon>Poales</taxon>
        <taxon>Poaceae</taxon>
        <taxon>BOP clade</taxon>
        <taxon>Oryzoideae</taxon>
        <taxon>Oryzeae</taxon>
        <taxon>Oryzinae</taxon>
        <taxon>Oryza</taxon>
        <taxon>Oryza meyeriana</taxon>
    </lineage>
</organism>
<dbReference type="PROSITE" id="PS50330">
    <property type="entry name" value="UIM"/>
    <property type="match status" value="1"/>
</dbReference>
<dbReference type="OrthoDB" id="1920064at2759"/>
<proteinExistence type="predicted"/>
<dbReference type="AlphaFoldDB" id="A0A6G1CE25"/>
<comment type="caution">
    <text evidence="4">The sequence shown here is derived from an EMBL/GenBank/DDBJ whole genome shotgun (WGS) entry which is preliminary data.</text>
</comment>
<dbReference type="InterPro" id="IPR009060">
    <property type="entry name" value="UBA-like_sf"/>
</dbReference>
<gene>
    <name evidence="4" type="ORF">E2562_007154</name>
</gene>
<feature type="compositionally biased region" description="Basic and acidic residues" evidence="2">
    <location>
        <begin position="142"/>
        <end position="152"/>
    </location>
</feature>
<dbReference type="InterPro" id="IPR050730">
    <property type="entry name" value="UBX_domain-protein"/>
</dbReference>
<feature type="compositionally biased region" description="Acidic residues" evidence="2">
    <location>
        <begin position="306"/>
        <end position="316"/>
    </location>
</feature>
<dbReference type="CDD" id="cd14351">
    <property type="entry name" value="UBA_Ubx1_like"/>
    <property type="match status" value="1"/>
</dbReference>
<feature type="region of interest" description="Disordered" evidence="2">
    <location>
        <begin position="266"/>
        <end position="369"/>
    </location>
</feature>
<feature type="region of interest" description="Disordered" evidence="2">
    <location>
        <begin position="218"/>
        <end position="241"/>
    </location>
</feature>
<dbReference type="Proteomes" id="UP000479710">
    <property type="component" value="Unassembled WGS sequence"/>
</dbReference>
<feature type="compositionally biased region" description="Polar residues" evidence="2">
    <location>
        <begin position="330"/>
        <end position="345"/>
    </location>
</feature>
<dbReference type="CDD" id="cd01767">
    <property type="entry name" value="UBX"/>
    <property type="match status" value="1"/>
</dbReference>
<reference evidence="4 5" key="1">
    <citation type="submission" date="2019-11" db="EMBL/GenBank/DDBJ databases">
        <title>Whole genome sequence of Oryza granulata.</title>
        <authorList>
            <person name="Li W."/>
        </authorList>
    </citation>
    <scope>NUCLEOTIDE SEQUENCE [LARGE SCALE GENOMIC DNA]</scope>
    <source>
        <strain evidence="5">cv. Menghai</strain>
        <tissue evidence="4">Leaf</tissue>
    </source>
</reference>
<dbReference type="PANTHER" id="PTHR23322:SF93">
    <property type="entry name" value="UBX DOMAIN-CONTAINING PROTEIN 8"/>
    <property type="match status" value="1"/>
</dbReference>
<evidence type="ECO:0000313" key="5">
    <source>
        <dbReference type="Proteomes" id="UP000479710"/>
    </source>
</evidence>
<protein>
    <recommendedName>
        <fullName evidence="3">UBX domain-containing protein</fullName>
    </recommendedName>
</protein>
<dbReference type="Gene3D" id="3.10.20.90">
    <property type="entry name" value="Phosphatidylinositol 3-kinase Catalytic Subunit, Chain A, domain 1"/>
    <property type="match status" value="1"/>
</dbReference>
<dbReference type="EMBL" id="SPHZ02000009">
    <property type="protein sequence ID" value="KAF0898301.1"/>
    <property type="molecule type" value="Genomic_DNA"/>
</dbReference>
<keyword evidence="1" id="KW-0175">Coiled coil</keyword>
<feature type="region of interest" description="Disordered" evidence="2">
    <location>
        <begin position="124"/>
        <end position="195"/>
    </location>
</feature>
<dbReference type="InterPro" id="IPR029071">
    <property type="entry name" value="Ubiquitin-like_domsf"/>
</dbReference>
<name>A0A6G1CE25_9ORYZ</name>
<keyword evidence="5" id="KW-1185">Reference proteome</keyword>
<dbReference type="PROSITE" id="PS50033">
    <property type="entry name" value="UBX"/>
    <property type="match status" value="1"/>
</dbReference>
<feature type="compositionally biased region" description="Basic and acidic residues" evidence="2">
    <location>
        <begin position="228"/>
        <end position="238"/>
    </location>
</feature>
<feature type="compositionally biased region" description="Polar residues" evidence="2">
    <location>
        <begin position="289"/>
        <end position="305"/>
    </location>
</feature>
<dbReference type="Pfam" id="PF00789">
    <property type="entry name" value="UBX"/>
    <property type="match status" value="1"/>
</dbReference>
<dbReference type="SUPFAM" id="SSF54236">
    <property type="entry name" value="Ubiquitin-like"/>
    <property type="match status" value="1"/>
</dbReference>
<dbReference type="InterPro" id="IPR003903">
    <property type="entry name" value="UIM_dom"/>
</dbReference>
<feature type="domain" description="UBX" evidence="3">
    <location>
        <begin position="505"/>
        <end position="557"/>
    </location>
</feature>
<dbReference type="PANTHER" id="PTHR23322">
    <property type="entry name" value="FAS-ASSOCIATED PROTEIN"/>
    <property type="match status" value="1"/>
</dbReference>
<dbReference type="Pfam" id="PF14555">
    <property type="entry name" value="UBA_4"/>
    <property type="match status" value="1"/>
</dbReference>
<evidence type="ECO:0000256" key="1">
    <source>
        <dbReference type="SAM" id="Coils"/>
    </source>
</evidence>
<dbReference type="SMART" id="SM00726">
    <property type="entry name" value="UIM"/>
    <property type="match status" value="2"/>
</dbReference>